<accession>A0AAD3TCJ2</accession>
<proteinExistence type="predicted"/>
<evidence type="ECO:0000313" key="1">
    <source>
        <dbReference type="EMBL" id="GMH26693.1"/>
    </source>
</evidence>
<evidence type="ECO:0000313" key="2">
    <source>
        <dbReference type="Proteomes" id="UP001279734"/>
    </source>
</evidence>
<dbReference type="Proteomes" id="UP001279734">
    <property type="component" value="Unassembled WGS sequence"/>
</dbReference>
<sequence length="68" mass="7725">MPLNPKKKGIFHRSSYVQLISGFSRYKQECGGTHPKQFKALEGSLNFQSKLTVELDHIFLAISIMTKV</sequence>
<gene>
    <name evidence="1" type="ORF">Nepgr_028536</name>
</gene>
<dbReference type="EMBL" id="BSYO01000031">
    <property type="protein sequence ID" value="GMH26693.1"/>
    <property type="molecule type" value="Genomic_DNA"/>
</dbReference>
<dbReference type="AlphaFoldDB" id="A0AAD3TCJ2"/>
<name>A0AAD3TCJ2_NEPGR</name>
<comment type="caution">
    <text evidence="1">The sequence shown here is derived from an EMBL/GenBank/DDBJ whole genome shotgun (WGS) entry which is preliminary data.</text>
</comment>
<protein>
    <submittedName>
        <fullName evidence="1">Uncharacterized protein</fullName>
    </submittedName>
</protein>
<reference evidence="1" key="1">
    <citation type="submission" date="2023-05" db="EMBL/GenBank/DDBJ databases">
        <title>Nepenthes gracilis genome sequencing.</title>
        <authorList>
            <person name="Fukushima K."/>
        </authorList>
    </citation>
    <scope>NUCLEOTIDE SEQUENCE</scope>
    <source>
        <strain evidence="1">SING2019-196</strain>
    </source>
</reference>
<keyword evidence="2" id="KW-1185">Reference proteome</keyword>
<organism evidence="1 2">
    <name type="scientific">Nepenthes gracilis</name>
    <name type="common">Slender pitcher plant</name>
    <dbReference type="NCBI Taxonomy" id="150966"/>
    <lineage>
        <taxon>Eukaryota</taxon>
        <taxon>Viridiplantae</taxon>
        <taxon>Streptophyta</taxon>
        <taxon>Embryophyta</taxon>
        <taxon>Tracheophyta</taxon>
        <taxon>Spermatophyta</taxon>
        <taxon>Magnoliopsida</taxon>
        <taxon>eudicotyledons</taxon>
        <taxon>Gunneridae</taxon>
        <taxon>Pentapetalae</taxon>
        <taxon>Caryophyllales</taxon>
        <taxon>Nepenthaceae</taxon>
        <taxon>Nepenthes</taxon>
    </lineage>
</organism>